<feature type="region of interest" description="Disordered" evidence="1">
    <location>
        <begin position="174"/>
        <end position="199"/>
    </location>
</feature>
<accession>A0ABR1L981</accession>
<feature type="region of interest" description="Disordered" evidence="1">
    <location>
        <begin position="454"/>
        <end position="487"/>
    </location>
</feature>
<dbReference type="GeneID" id="92031387"/>
<organism evidence="2 3">
    <name type="scientific">Phyllosticta citribraziliensis</name>
    <dbReference type="NCBI Taxonomy" id="989973"/>
    <lineage>
        <taxon>Eukaryota</taxon>
        <taxon>Fungi</taxon>
        <taxon>Dikarya</taxon>
        <taxon>Ascomycota</taxon>
        <taxon>Pezizomycotina</taxon>
        <taxon>Dothideomycetes</taxon>
        <taxon>Dothideomycetes incertae sedis</taxon>
        <taxon>Botryosphaeriales</taxon>
        <taxon>Phyllostictaceae</taxon>
        <taxon>Phyllosticta</taxon>
    </lineage>
</organism>
<reference evidence="2 3" key="1">
    <citation type="submission" date="2024-04" db="EMBL/GenBank/DDBJ databases">
        <title>Phyllosticta paracitricarpa is synonymous to the EU quarantine fungus P. citricarpa based on phylogenomic analyses.</title>
        <authorList>
            <consortium name="Lawrence Berkeley National Laboratory"/>
            <person name="Van ingen-buijs V.A."/>
            <person name="Van westerhoven A.C."/>
            <person name="Haridas S."/>
            <person name="Skiadas P."/>
            <person name="Martin F."/>
            <person name="Groenewald J.Z."/>
            <person name="Crous P.W."/>
            <person name="Seidl M.F."/>
        </authorList>
    </citation>
    <scope>NUCLEOTIDE SEQUENCE [LARGE SCALE GENOMIC DNA]</scope>
    <source>
        <strain evidence="2 3">CPC 17464</strain>
    </source>
</reference>
<feature type="compositionally biased region" description="Low complexity" evidence="1">
    <location>
        <begin position="380"/>
        <end position="390"/>
    </location>
</feature>
<keyword evidence="3" id="KW-1185">Reference proteome</keyword>
<protein>
    <submittedName>
        <fullName evidence="2">Uncharacterized protein</fullName>
    </submittedName>
</protein>
<dbReference type="EMBL" id="JBBPEH010000013">
    <property type="protein sequence ID" value="KAK7530956.1"/>
    <property type="molecule type" value="Genomic_DNA"/>
</dbReference>
<evidence type="ECO:0000256" key="1">
    <source>
        <dbReference type="SAM" id="MobiDB-lite"/>
    </source>
</evidence>
<dbReference type="RefSeq" id="XP_066651029.1">
    <property type="nucleotide sequence ID" value="XM_066798481.1"/>
</dbReference>
<dbReference type="Proteomes" id="UP001360953">
    <property type="component" value="Unassembled WGS sequence"/>
</dbReference>
<feature type="region of interest" description="Disordered" evidence="1">
    <location>
        <begin position="319"/>
        <end position="390"/>
    </location>
</feature>
<proteinExistence type="predicted"/>
<feature type="compositionally biased region" description="Basic residues" evidence="1">
    <location>
        <begin position="321"/>
        <end position="353"/>
    </location>
</feature>
<feature type="compositionally biased region" description="Low complexity" evidence="1">
    <location>
        <begin position="584"/>
        <end position="600"/>
    </location>
</feature>
<gene>
    <name evidence="2" type="ORF">J3D65DRAFT_607169</name>
</gene>
<comment type="caution">
    <text evidence="2">The sequence shown here is derived from an EMBL/GenBank/DDBJ whole genome shotgun (WGS) entry which is preliminary data.</text>
</comment>
<feature type="region of interest" description="Disordered" evidence="1">
    <location>
        <begin position="581"/>
        <end position="614"/>
    </location>
</feature>
<sequence>MKPTLLPTLALAGSMTTRVSILQGSQLPTLVPKVPTVNGTALPTLIPAVSTIELPDSMKHFNSTNGLQELSSLYPGIDWSSLPTYSILSDPLSLTSAAQDLPTVPNSVPGIESTQVLDALPSAFVTEIPGFTVSGPDGVVFDPPVINYDPEKPLDEIIVNIRGHLNCTQNCTSTPGMAQSSTTNGESPKSVGNFSIPSNVSAPQLKPTTPCAAQVPQPTKFCHPEHCHNGHCHEKHCHKQSEVDELRKNDPDWIWSPTSADDDERQRLADSVDAFSPLTMITLPRPSAAPLTALQNTSAASDAAQVVGALEPERTVEPLQRKSRGHHRHHHHSHGHHSRGGHRHHRHHHHNSRTRTSWPVSLRSVIPPRFPPVPPNTKNSATVAAPPLPSSALLTTTTTTFSPPLSLARRQLAAAAVPSDDGDSSGGIENIVQSLMSTSTLSFDPSYAWWPASHKTPDPVLTPSRTPSSTTIPRPSSAPAPASSASPTAQVVFTTIVSSYTSTPAHSPPTILITLARRSATPASVTATPAQRLKHQLNDELEPEQAQAQAQALEQKGKGPKHCHGLHCPATLTTKARAIAPAQRTSRSRSTSSAATSSTTPCRLIGGHRMRHRL</sequence>
<name>A0ABR1L981_9PEZI</name>
<evidence type="ECO:0000313" key="3">
    <source>
        <dbReference type="Proteomes" id="UP001360953"/>
    </source>
</evidence>
<evidence type="ECO:0000313" key="2">
    <source>
        <dbReference type="EMBL" id="KAK7530956.1"/>
    </source>
</evidence>
<feature type="compositionally biased region" description="Low complexity" evidence="1">
    <location>
        <begin position="462"/>
        <end position="487"/>
    </location>
</feature>